<keyword evidence="1" id="KW-0812">Transmembrane</keyword>
<dbReference type="STRING" id="860235.AOZ06_39720"/>
<evidence type="ECO:0000313" key="4">
    <source>
        <dbReference type="Proteomes" id="UP000063699"/>
    </source>
</evidence>
<gene>
    <name evidence="3" type="ORF">AOZ06_39720</name>
</gene>
<dbReference type="InterPro" id="IPR036188">
    <property type="entry name" value="FAD/NAD-bd_sf"/>
</dbReference>
<keyword evidence="1" id="KW-1133">Transmembrane helix</keyword>
<dbReference type="OrthoDB" id="9806452at2"/>
<protein>
    <recommendedName>
        <fullName evidence="2">FAD dependent oxidoreductase domain-containing protein</fullName>
    </recommendedName>
</protein>
<dbReference type="EMBL" id="CP012752">
    <property type="protein sequence ID" value="ALG12176.1"/>
    <property type="molecule type" value="Genomic_DNA"/>
</dbReference>
<keyword evidence="1" id="KW-0472">Membrane</keyword>
<sequence length="195" mass="21504">MASEESMNQDIVVVGGGIIGSAIAYYLARPGPADRVRVLEPDQDYAFSSTPRSASAIRGQFNLGVDVAMSRHGYAFFKRATENPGVGDEEVDIAFEDCPYLTLCAPDGVARLRGAYERQLRNGADGWCWMTDSTWPPRSRATRPARRRHTCPSWRTSHCPSRRASGNPCSVRRPDARRAIPMIAPHRQCPSPAGR</sequence>
<proteinExistence type="predicted"/>
<dbReference type="Gene3D" id="3.30.9.10">
    <property type="entry name" value="D-Amino Acid Oxidase, subunit A, domain 2"/>
    <property type="match status" value="1"/>
</dbReference>
<name>A0A0N9IBG2_9PSEU</name>
<dbReference type="Pfam" id="PF01266">
    <property type="entry name" value="DAO"/>
    <property type="match status" value="1"/>
</dbReference>
<dbReference type="Proteomes" id="UP000063699">
    <property type="component" value="Chromosome"/>
</dbReference>
<dbReference type="SUPFAM" id="SSF51905">
    <property type="entry name" value="FAD/NAD(P)-binding domain"/>
    <property type="match status" value="1"/>
</dbReference>
<evidence type="ECO:0000313" key="3">
    <source>
        <dbReference type="EMBL" id="ALG12176.1"/>
    </source>
</evidence>
<accession>A0A0N9IBG2</accession>
<feature type="transmembrane region" description="Helical" evidence="1">
    <location>
        <begin position="12"/>
        <end position="28"/>
    </location>
</feature>
<dbReference type="AlphaFoldDB" id="A0A0N9IBG2"/>
<dbReference type="KEGG" id="kphy:AOZ06_39720"/>
<dbReference type="InterPro" id="IPR006076">
    <property type="entry name" value="FAD-dep_OxRdtase"/>
</dbReference>
<reference evidence="3 4" key="1">
    <citation type="submission" date="2015-07" db="EMBL/GenBank/DDBJ databases">
        <title>Genome sequencing of Kibdelosporangium phytohabitans.</title>
        <authorList>
            <person name="Qin S."/>
            <person name="Xing K."/>
        </authorList>
    </citation>
    <scope>NUCLEOTIDE SEQUENCE [LARGE SCALE GENOMIC DNA]</scope>
    <source>
        <strain evidence="3 4">KLBMP1111</strain>
    </source>
</reference>
<dbReference type="Gene3D" id="3.50.50.60">
    <property type="entry name" value="FAD/NAD(P)-binding domain"/>
    <property type="match status" value="1"/>
</dbReference>
<keyword evidence="4" id="KW-1185">Reference proteome</keyword>
<evidence type="ECO:0000256" key="1">
    <source>
        <dbReference type="SAM" id="Phobius"/>
    </source>
</evidence>
<feature type="domain" description="FAD dependent oxidoreductase" evidence="2">
    <location>
        <begin position="10"/>
        <end position="131"/>
    </location>
</feature>
<organism evidence="3 4">
    <name type="scientific">Kibdelosporangium phytohabitans</name>
    <dbReference type="NCBI Taxonomy" id="860235"/>
    <lineage>
        <taxon>Bacteria</taxon>
        <taxon>Bacillati</taxon>
        <taxon>Actinomycetota</taxon>
        <taxon>Actinomycetes</taxon>
        <taxon>Pseudonocardiales</taxon>
        <taxon>Pseudonocardiaceae</taxon>
        <taxon>Kibdelosporangium</taxon>
    </lineage>
</organism>
<evidence type="ECO:0000259" key="2">
    <source>
        <dbReference type="Pfam" id="PF01266"/>
    </source>
</evidence>
<dbReference type="RefSeq" id="WP_054294072.1">
    <property type="nucleotide sequence ID" value="NZ_CP012752.1"/>
</dbReference>